<keyword evidence="14" id="KW-1185">Reference proteome</keyword>
<keyword evidence="5" id="KW-0081">Bacteriolytic enzyme</keyword>
<accession>B3M554</accession>
<evidence type="ECO:0000256" key="7">
    <source>
        <dbReference type="ARBA" id="ARBA00022801"/>
    </source>
</evidence>
<dbReference type="KEGG" id="dan:6492952"/>
<evidence type="ECO:0000256" key="8">
    <source>
        <dbReference type="ARBA" id="ARBA00023157"/>
    </source>
</evidence>
<feature type="domain" description="Glycosyl hydrolases family 22 (GH22)" evidence="12">
    <location>
        <begin position="93"/>
        <end position="111"/>
    </location>
</feature>
<dbReference type="Pfam" id="PF00062">
    <property type="entry name" value="Lys"/>
    <property type="match status" value="1"/>
</dbReference>
<keyword evidence="8" id="KW-1015">Disulfide bond</keyword>
<feature type="chain" id="PRO_5002789600" description="lysozyme" evidence="11">
    <location>
        <begin position="20"/>
        <end position="142"/>
    </location>
</feature>
<dbReference type="InParanoid" id="B3M554"/>
<dbReference type="eggNOG" id="ENOG502RZU4">
    <property type="taxonomic scope" value="Eukaryota"/>
</dbReference>
<dbReference type="PROSITE" id="PS51348">
    <property type="entry name" value="GLYCOSYL_HYDROL_F22_2"/>
    <property type="match status" value="1"/>
</dbReference>
<dbReference type="InterPro" id="IPR000974">
    <property type="entry name" value="Glyco_hydro_22_lys"/>
</dbReference>
<dbReference type="HOGENOM" id="CLU_111620_2_1_1"/>
<keyword evidence="6 11" id="KW-0732">Signal</keyword>
<dbReference type="PANTHER" id="PTHR11407">
    <property type="entry name" value="LYSOZYME C"/>
    <property type="match status" value="1"/>
</dbReference>
<sequence>MKAVLLICVLALAAPVILARTMDRCSLAREMAKRGVPRGELARWACIAEHESSYRTGVVGPTNPDGSNDYGLFQINDRYWCQPASGKFSYNGCRINCNDLLTDDISNSVRCAQAVMGAQGWSAWSVWRFCSGYLPPIDDCFK</sequence>
<dbReference type="OMA" id="WACIADH"/>
<evidence type="ECO:0000259" key="12">
    <source>
        <dbReference type="PROSITE" id="PS00128"/>
    </source>
</evidence>
<dbReference type="FunCoup" id="B3M554">
    <property type="interactions" value="20"/>
</dbReference>
<dbReference type="GO" id="GO:0003796">
    <property type="term" value="F:lysozyme activity"/>
    <property type="evidence" value="ECO:0007669"/>
    <property type="project" value="UniProtKB-EC"/>
</dbReference>
<keyword evidence="9 13" id="KW-0326">Glycosidase</keyword>
<evidence type="ECO:0000256" key="9">
    <source>
        <dbReference type="ARBA" id="ARBA00023295"/>
    </source>
</evidence>
<dbReference type="Gene3D" id="1.10.530.10">
    <property type="match status" value="1"/>
</dbReference>
<evidence type="ECO:0000256" key="2">
    <source>
        <dbReference type="ARBA" id="ARBA00010859"/>
    </source>
</evidence>
<evidence type="ECO:0000256" key="5">
    <source>
        <dbReference type="ARBA" id="ARBA00022638"/>
    </source>
</evidence>
<dbReference type="PRINTS" id="PR00137">
    <property type="entry name" value="LYSOZYME"/>
</dbReference>
<reference evidence="13 14" key="1">
    <citation type="journal article" date="2007" name="Nature">
        <title>Evolution of genes and genomes on the Drosophila phylogeny.</title>
        <authorList>
            <consortium name="Drosophila 12 Genomes Consortium"/>
            <person name="Clark A.G."/>
            <person name="Eisen M.B."/>
            <person name="Smith D.R."/>
            <person name="Bergman C.M."/>
            <person name="Oliver B."/>
            <person name="Markow T.A."/>
            <person name="Kaufman T.C."/>
            <person name="Kellis M."/>
            <person name="Gelbart W."/>
            <person name="Iyer V.N."/>
            <person name="Pollard D.A."/>
            <person name="Sackton T.B."/>
            <person name="Larracuente A.M."/>
            <person name="Singh N.D."/>
            <person name="Abad J.P."/>
            <person name="Abt D.N."/>
            <person name="Adryan B."/>
            <person name="Aguade M."/>
            <person name="Akashi H."/>
            <person name="Anderson W.W."/>
            <person name="Aquadro C.F."/>
            <person name="Ardell D.H."/>
            <person name="Arguello R."/>
            <person name="Artieri C.G."/>
            <person name="Barbash D.A."/>
            <person name="Barker D."/>
            <person name="Barsanti P."/>
            <person name="Batterham P."/>
            <person name="Batzoglou S."/>
            <person name="Begun D."/>
            <person name="Bhutkar A."/>
            <person name="Blanco E."/>
            <person name="Bosak S.A."/>
            <person name="Bradley R.K."/>
            <person name="Brand A.D."/>
            <person name="Brent M.R."/>
            <person name="Brooks A.N."/>
            <person name="Brown R.H."/>
            <person name="Butlin R.K."/>
            <person name="Caggese C."/>
            <person name="Calvi B.R."/>
            <person name="Bernardo de Carvalho A."/>
            <person name="Caspi A."/>
            <person name="Castrezana S."/>
            <person name="Celniker S.E."/>
            <person name="Chang J.L."/>
            <person name="Chapple C."/>
            <person name="Chatterji S."/>
            <person name="Chinwalla A."/>
            <person name="Civetta A."/>
            <person name="Clifton S.W."/>
            <person name="Comeron J.M."/>
            <person name="Costello J.C."/>
            <person name="Coyne J.A."/>
            <person name="Daub J."/>
            <person name="David R.G."/>
            <person name="Delcher A.L."/>
            <person name="Delehaunty K."/>
            <person name="Do C.B."/>
            <person name="Ebling H."/>
            <person name="Edwards K."/>
            <person name="Eickbush T."/>
            <person name="Evans J.D."/>
            <person name="Filipski A."/>
            <person name="Findeiss S."/>
            <person name="Freyhult E."/>
            <person name="Fulton L."/>
            <person name="Fulton R."/>
            <person name="Garcia A.C."/>
            <person name="Gardiner A."/>
            <person name="Garfield D.A."/>
            <person name="Garvin B.E."/>
            <person name="Gibson G."/>
            <person name="Gilbert D."/>
            <person name="Gnerre S."/>
            <person name="Godfrey J."/>
            <person name="Good R."/>
            <person name="Gotea V."/>
            <person name="Gravely B."/>
            <person name="Greenberg A.J."/>
            <person name="Griffiths-Jones S."/>
            <person name="Gross S."/>
            <person name="Guigo R."/>
            <person name="Gustafson E.A."/>
            <person name="Haerty W."/>
            <person name="Hahn M.W."/>
            <person name="Halligan D.L."/>
            <person name="Halpern A.L."/>
            <person name="Halter G.M."/>
            <person name="Han M.V."/>
            <person name="Heger A."/>
            <person name="Hillier L."/>
            <person name="Hinrichs A.S."/>
            <person name="Holmes I."/>
            <person name="Hoskins R.A."/>
            <person name="Hubisz M.J."/>
            <person name="Hultmark D."/>
            <person name="Huntley M.A."/>
            <person name="Jaffe D.B."/>
            <person name="Jagadeeshan S."/>
            <person name="Jeck W.R."/>
            <person name="Johnson J."/>
            <person name="Jones C.D."/>
            <person name="Jordan W.C."/>
            <person name="Karpen G.H."/>
            <person name="Kataoka E."/>
            <person name="Keightley P.D."/>
            <person name="Kheradpour P."/>
            <person name="Kirkness E.F."/>
            <person name="Koerich L.B."/>
            <person name="Kristiansen K."/>
            <person name="Kudrna D."/>
            <person name="Kulathinal R.J."/>
            <person name="Kumar S."/>
            <person name="Kwok R."/>
            <person name="Lander E."/>
            <person name="Langley C.H."/>
            <person name="Lapoint R."/>
            <person name="Lazzaro B.P."/>
            <person name="Lee S.J."/>
            <person name="Levesque L."/>
            <person name="Li R."/>
            <person name="Lin C.F."/>
            <person name="Lin M.F."/>
            <person name="Lindblad-Toh K."/>
            <person name="Llopart A."/>
            <person name="Long M."/>
            <person name="Low L."/>
            <person name="Lozovsky E."/>
            <person name="Lu J."/>
            <person name="Luo M."/>
            <person name="Machado C.A."/>
            <person name="Makalowski W."/>
            <person name="Marzo M."/>
            <person name="Matsuda M."/>
            <person name="Matzkin L."/>
            <person name="McAllister B."/>
            <person name="McBride C.S."/>
            <person name="McKernan B."/>
            <person name="McKernan K."/>
            <person name="Mendez-Lago M."/>
            <person name="Minx P."/>
            <person name="Mollenhauer M.U."/>
            <person name="Montooth K."/>
            <person name="Mount S.M."/>
            <person name="Mu X."/>
            <person name="Myers E."/>
            <person name="Negre B."/>
            <person name="Newfeld S."/>
            <person name="Nielsen R."/>
            <person name="Noor M.A."/>
            <person name="O'Grady P."/>
            <person name="Pachter L."/>
            <person name="Papaceit M."/>
            <person name="Parisi M.J."/>
            <person name="Parisi M."/>
            <person name="Parts L."/>
            <person name="Pedersen J.S."/>
            <person name="Pesole G."/>
            <person name="Phillippy A.M."/>
            <person name="Ponting C.P."/>
            <person name="Pop M."/>
            <person name="Porcelli D."/>
            <person name="Powell J.R."/>
            <person name="Prohaska S."/>
            <person name="Pruitt K."/>
            <person name="Puig M."/>
            <person name="Quesneville H."/>
            <person name="Ram K.R."/>
            <person name="Rand D."/>
            <person name="Rasmussen M.D."/>
            <person name="Reed L.K."/>
            <person name="Reenan R."/>
            <person name="Reily A."/>
            <person name="Remington K.A."/>
            <person name="Rieger T.T."/>
            <person name="Ritchie M.G."/>
            <person name="Robin C."/>
            <person name="Rogers Y.H."/>
            <person name="Rohde C."/>
            <person name="Rozas J."/>
            <person name="Rubenfield M.J."/>
            <person name="Ruiz A."/>
            <person name="Russo S."/>
            <person name="Salzberg S.L."/>
            <person name="Sanchez-Gracia A."/>
            <person name="Saranga D.J."/>
            <person name="Sato H."/>
            <person name="Schaeffer S.W."/>
            <person name="Schatz M.C."/>
            <person name="Schlenke T."/>
            <person name="Schwartz R."/>
            <person name="Segarra C."/>
            <person name="Singh R.S."/>
            <person name="Sirot L."/>
            <person name="Sirota M."/>
            <person name="Sisneros N.B."/>
            <person name="Smith C.D."/>
            <person name="Smith T.F."/>
            <person name="Spieth J."/>
            <person name="Stage D.E."/>
            <person name="Stark A."/>
            <person name="Stephan W."/>
            <person name="Strausberg R.L."/>
            <person name="Strempel S."/>
            <person name="Sturgill D."/>
            <person name="Sutton G."/>
            <person name="Sutton G.G."/>
            <person name="Tao W."/>
            <person name="Teichmann S."/>
            <person name="Tobari Y.N."/>
            <person name="Tomimura Y."/>
            <person name="Tsolas J.M."/>
            <person name="Valente V.L."/>
            <person name="Venter E."/>
            <person name="Venter J.C."/>
            <person name="Vicario S."/>
            <person name="Vieira F.G."/>
            <person name="Vilella A.J."/>
            <person name="Villasante A."/>
            <person name="Walenz B."/>
            <person name="Wang J."/>
            <person name="Wasserman M."/>
            <person name="Watts T."/>
            <person name="Wilson D."/>
            <person name="Wilson R.K."/>
            <person name="Wing R.A."/>
            <person name="Wolfner M.F."/>
            <person name="Wong A."/>
            <person name="Wong G.K."/>
            <person name="Wu C.I."/>
            <person name="Wu G."/>
            <person name="Yamamoto D."/>
            <person name="Yang H.P."/>
            <person name="Yang S.P."/>
            <person name="Yorke J.A."/>
            <person name="Yoshida K."/>
            <person name="Zdobnov E."/>
            <person name="Zhang P."/>
            <person name="Zhang Y."/>
            <person name="Zimin A.V."/>
            <person name="Baldwin J."/>
            <person name="Abdouelleil A."/>
            <person name="Abdulkadir J."/>
            <person name="Abebe A."/>
            <person name="Abera B."/>
            <person name="Abreu J."/>
            <person name="Acer S.C."/>
            <person name="Aftuck L."/>
            <person name="Alexander A."/>
            <person name="An P."/>
            <person name="Anderson E."/>
            <person name="Anderson S."/>
            <person name="Arachi H."/>
            <person name="Azer M."/>
            <person name="Bachantsang P."/>
            <person name="Barry A."/>
            <person name="Bayul T."/>
            <person name="Berlin A."/>
            <person name="Bessette D."/>
            <person name="Bloom T."/>
            <person name="Blye J."/>
            <person name="Boguslavskiy L."/>
            <person name="Bonnet C."/>
            <person name="Boukhgalter B."/>
            <person name="Bourzgui I."/>
            <person name="Brown A."/>
            <person name="Cahill P."/>
            <person name="Channer S."/>
            <person name="Cheshatsang Y."/>
            <person name="Chuda L."/>
            <person name="Citroen M."/>
            <person name="Collymore A."/>
            <person name="Cooke P."/>
            <person name="Costello M."/>
            <person name="D'Aco K."/>
            <person name="Daza R."/>
            <person name="De Haan G."/>
            <person name="DeGray S."/>
            <person name="DeMaso C."/>
            <person name="Dhargay N."/>
            <person name="Dooley K."/>
            <person name="Dooley E."/>
            <person name="Doricent M."/>
            <person name="Dorje P."/>
            <person name="Dorjee K."/>
            <person name="Dupes A."/>
            <person name="Elong R."/>
            <person name="Falk J."/>
            <person name="Farina A."/>
            <person name="Faro S."/>
            <person name="Ferguson D."/>
            <person name="Fisher S."/>
            <person name="Foley C.D."/>
            <person name="Franke A."/>
            <person name="Friedrich D."/>
            <person name="Gadbois L."/>
            <person name="Gearin G."/>
            <person name="Gearin C.R."/>
            <person name="Giannoukos G."/>
            <person name="Goode T."/>
            <person name="Graham J."/>
            <person name="Grandbois E."/>
            <person name="Grewal S."/>
            <person name="Gyaltsen K."/>
            <person name="Hafez N."/>
            <person name="Hagos B."/>
            <person name="Hall J."/>
            <person name="Henson C."/>
            <person name="Hollinger A."/>
            <person name="Honan T."/>
            <person name="Huard M.D."/>
            <person name="Hughes L."/>
            <person name="Hurhula B."/>
            <person name="Husby M.E."/>
            <person name="Kamat A."/>
            <person name="Kanga B."/>
            <person name="Kashin S."/>
            <person name="Khazanovich D."/>
            <person name="Kisner P."/>
            <person name="Lance K."/>
            <person name="Lara M."/>
            <person name="Lee W."/>
            <person name="Lennon N."/>
            <person name="Letendre F."/>
            <person name="LeVine R."/>
            <person name="Lipovsky A."/>
            <person name="Liu X."/>
            <person name="Liu J."/>
            <person name="Liu S."/>
            <person name="Lokyitsang T."/>
            <person name="Lokyitsang Y."/>
            <person name="Lubonja R."/>
            <person name="Lui A."/>
            <person name="MacDonald P."/>
            <person name="Magnisalis V."/>
            <person name="Maru K."/>
            <person name="Matthews C."/>
            <person name="McCusker W."/>
            <person name="McDonough S."/>
            <person name="Mehta T."/>
            <person name="Meldrim J."/>
            <person name="Meneus L."/>
            <person name="Mihai O."/>
            <person name="Mihalev A."/>
            <person name="Mihova T."/>
            <person name="Mittelman R."/>
            <person name="Mlenga V."/>
            <person name="Montmayeur A."/>
            <person name="Mulrain L."/>
            <person name="Navidi A."/>
            <person name="Naylor J."/>
            <person name="Negash T."/>
            <person name="Nguyen T."/>
            <person name="Nguyen N."/>
            <person name="Nicol R."/>
            <person name="Norbu C."/>
            <person name="Norbu N."/>
            <person name="Novod N."/>
            <person name="O'Neill B."/>
            <person name="Osman S."/>
            <person name="Markiewicz E."/>
            <person name="Oyono O.L."/>
            <person name="Patti C."/>
            <person name="Phunkhang P."/>
            <person name="Pierre F."/>
            <person name="Priest M."/>
            <person name="Raghuraman S."/>
            <person name="Rege F."/>
            <person name="Reyes R."/>
            <person name="Rise C."/>
            <person name="Rogov P."/>
            <person name="Ross K."/>
            <person name="Ryan E."/>
            <person name="Settipalli S."/>
            <person name="Shea T."/>
            <person name="Sherpa N."/>
            <person name="Shi L."/>
            <person name="Shih D."/>
            <person name="Sparrow T."/>
            <person name="Spaulding J."/>
            <person name="Stalker J."/>
            <person name="Stange-Thomann N."/>
            <person name="Stavropoulos S."/>
            <person name="Stone C."/>
            <person name="Strader C."/>
            <person name="Tesfaye S."/>
            <person name="Thomson T."/>
            <person name="Thoulutsang Y."/>
            <person name="Thoulutsang D."/>
            <person name="Topham K."/>
            <person name="Topping I."/>
            <person name="Tsamla T."/>
            <person name="Vassiliev H."/>
            <person name="Vo A."/>
            <person name="Wangchuk T."/>
            <person name="Wangdi T."/>
            <person name="Weiand M."/>
            <person name="Wilkinson J."/>
            <person name="Wilson A."/>
            <person name="Yadav S."/>
            <person name="Young G."/>
            <person name="Yu Q."/>
            <person name="Zembek L."/>
            <person name="Zhong D."/>
            <person name="Zimmer A."/>
            <person name="Zwirko Z."/>
            <person name="Jaffe D.B."/>
            <person name="Alvarez P."/>
            <person name="Brockman W."/>
            <person name="Butler J."/>
            <person name="Chin C."/>
            <person name="Gnerre S."/>
            <person name="Grabherr M."/>
            <person name="Kleber M."/>
            <person name="Mauceli E."/>
            <person name="MacCallum I."/>
        </authorList>
    </citation>
    <scope>NUCLEOTIDE SEQUENCE [LARGE SCALE GENOMIC DNA]</scope>
    <source>
        <strain evidence="14">Tucson 14024-0371.13</strain>
    </source>
</reference>
<comment type="catalytic activity">
    <reaction evidence="1">
        <text>Hydrolysis of (1-&gt;4)-beta-linkages between N-acetylmuramic acid and N-acetyl-D-glucosamine residues in a peptidoglycan and between N-acetyl-D-glucosamine residues in chitodextrins.</text>
        <dbReference type="EC" id="3.2.1.17"/>
    </reaction>
</comment>
<dbReference type="OrthoDB" id="17373at2759"/>
<dbReference type="AlphaFoldDB" id="B3M554"/>
<dbReference type="Proteomes" id="UP000007801">
    <property type="component" value="Unassembled WGS sequence"/>
</dbReference>
<feature type="signal peptide" evidence="11">
    <location>
        <begin position="1"/>
        <end position="19"/>
    </location>
</feature>
<dbReference type="SMART" id="SM00263">
    <property type="entry name" value="LYZ1"/>
    <property type="match status" value="1"/>
</dbReference>
<dbReference type="GO" id="GO:0042742">
    <property type="term" value="P:defense response to bacterium"/>
    <property type="evidence" value="ECO:0007669"/>
    <property type="project" value="UniProtKB-KW"/>
</dbReference>
<dbReference type="GO" id="GO:0031640">
    <property type="term" value="P:killing of cells of another organism"/>
    <property type="evidence" value="ECO:0007669"/>
    <property type="project" value="UniProtKB-KW"/>
</dbReference>
<protein>
    <recommendedName>
        <fullName evidence="3">lysozyme</fullName>
        <ecNumber evidence="3">3.2.1.17</ecNumber>
    </recommendedName>
</protein>
<evidence type="ECO:0000256" key="6">
    <source>
        <dbReference type="ARBA" id="ARBA00022729"/>
    </source>
</evidence>
<dbReference type="InterPro" id="IPR001916">
    <property type="entry name" value="Glyco_hydro_22"/>
</dbReference>
<dbReference type="CDD" id="cd16899">
    <property type="entry name" value="LYZ_C_invert"/>
    <property type="match status" value="1"/>
</dbReference>
<keyword evidence="7 13" id="KW-0378">Hydrolase</keyword>
<dbReference type="PROSITE" id="PS00128">
    <property type="entry name" value="GLYCOSYL_HYDROL_F22_1"/>
    <property type="match status" value="1"/>
</dbReference>
<keyword evidence="4" id="KW-0929">Antimicrobial</keyword>
<dbReference type="FunFam" id="1.10.530.10:FF:000001">
    <property type="entry name" value="Lysozyme C"/>
    <property type="match status" value="1"/>
</dbReference>
<dbReference type="SUPFAM" id="SSF53955">
    <property type="entry name" value="Lysozyme-like"/>
    <property type="match status" value="1"/>
</dbReference>
<dbReference type="EC" id="3.2.1.17" evidence="3"/>
<dbReference type="PANTHER" id="PTHR11407:SF36">
    <property type="entry name" value="GEO02684P1-RELATED"/>
    <property type="match status" value="1"/>
</dbReference>
<evidence type="ECO:0000256" key="1">
    <source>
        <dbReference type="ARBA" id="ARBA00000632"/>
    </source>
</evidence>
<dbReference type="EMBL" id="CH902618">
    <property type="protein sequence ID" value="EDV39533.1"/>
    <property type="molecule type" value="Genomic_DNA"/>
</dbReference>
<dbReference type="PRINTS" id="PR00135">
    <property type="entry name" value="LYZLACT"/>
</dbReference>
<dbReference type="InterPro" id="IPR023346">
    <property type="entry name" value="Lysozyme-like_dom_sf"/>
</dbReference>
<evidence type="ECO:0000313" key="14">
    <source>
        <dbReference type="Proteomes" id="UP000007801"/>
    </source>
</evidence>
<dbReference type="GeneID" id="6492952"/>
<gene>
    <name evidence="13" type="primary">Dana\GF10076</name>
    <name evidence="13" type="synonym">dana_GLEANR_10032</name>
    <name evidence="13" type="ORF">GF10076</name>
</gene>
<proteinExistence type="inferred from homology"/>
<evidence type="ECO:0000313" key="13">
    <source>
        <dbReference type="EMBL" id="EDV39533.1"/>
    </source>
</evidence>
<name>B3M554_DROAN</name>
<evidence type="ECO:0000256" key="3">
    <source>
        <dbReference type="ARBA" id="ARBA00012732"/>
    </source>
</evidence>
<comment type="similarity">
    <text evidence="2 10">Belongs to the glycosyl hydrolase 22 family.</text>
</comment>
<evidence type="ECO:0000256" key="10">
    <source>
        <dbReference type="RuleBase" id="RU004440"/>
    </source>
</evidence>
<dbReference type="InterPro" id="IPR019799">
    <property type="entry name" value="Glyco_hydro_22_CS"/>
</dbReference>
<evidence type="ECO:0000256" key="4">
    <source>
        <dbReference type="ARBA" id="ARBA00022529"/>
    </source>
</evidence>
<dbReference type="PhylomeDB" id="B3M554"/>
<evidence type="ECO:0000256" key="11">
    <source>
        <dbReference type="SAM" id="SignalP"/>
    </source>
</evidence>
<organism evidence="13 14">
    <name type="scientific">Drosophila ananassae</name>
    <name type="common">Fruit fly</name>
    <dbReference type="NCBI Taxonomy" id="7217"/>
    <lineage>
        <taxon>Eukaryota</taxon>
        <taxon>Metazoa</taxon>
        <taxon>Ecdysozoa</taxon>
        <taxon>Arthropoda</taxon>
        <taxon>Hexapoda</taxon>
        <taxon>Insecta</taxon>
        <taxon>Pterygota</taxon>
        <taxon>Neoptera</taxon>
        <taxon>Endopterygota</taxon>
        <taxon>Diptera</taxon>
        <taxon>Brachycera</taxon>
        <taxon>Muscomorpha</taxon>
        <taxon>Ephydroidea</taxon>
        <taxon>Drosophilidae</taxon>
        <taxon>Drosophila</taxon>
        <taxon>Sophophora</taxon>
    </lineage>
</organism>